<name>A0A1M4WI08_9FIRM</name>
<keyword evidence="3" id="KW-1185">Reference proteome</keyword>
<proteinExistence type="predicted"/>
<keyword evidence="1" id="KW-1133">Transmembrane helix</keyword>
<dbReference type="RefSeq" id="WP_072975719.1">
    <property type="nucleotide sequence ID" value="NZ_FQTY01000007.1"/>
</dbReference>
<reference evidence="3" key="1">
    <citation type="submission" date="2016-11" db="EMBL/GenBank/DDBJ databases">
        <authorList>
            <person name="Varghese N."/>
            <person name="Submissions S."/>
        </authorList>
    </citation>
    <scope>NUCLEOTIDE SEQUENCE [LARGE SCALE GENOMIC DNA]</scope>
    <source>
        <strain evidence="3">DSM 18095</strain>
    </source>
</reference>
<dbReference type="GeneID" id="90993973"/>
<feature type="transmembrane region" description="Helical" evidence="1">
    <location>
        <begin position="7"/>
        <end position="26"/>
    </location>
</feature>
<keyword evidence="1" id="KW-0812">Transmembrane</keyword>
<keyword evidence="1" id="KW-0472">Membrane</keyword>
<evidence type="ECO:0000256" key="1">
    <source>
        <dbReference type="SAM" id="Phobius"/>
    </source>
</evidence>
<evidence type="ECO:0000313" key="3">
    <source>
        <dbReference type="Proteomes" id="UP000184114"/>
    </source>
</evidence>
<sequence length="161" mass="18952">MKICKPHLLLLLIIVSIALLLVFYIYNKTPNPKTTIKNFFDMKSALYENYDNIVSGLFLQEDVDIFLGNFKPLLSEKVYDGLIASRYLINSNLVSGKFDKSKINIKRWEKISKDKTNVKYLIEYTEKLYSNETIIEEYTDVSEFKLEYIDGKWIITSIYIY</sequence>
<evidence type="ECO:0000313" key="2">
    <source>
        <dbReference type="EMBL" id="SHE80817.1"/>
    </source>
</evidence>
<organism evidence="2 3">
    <name type="scientific">Tissierella praeacuta DSM 18095</name>
    <dbReference type="NCBI Taxonomy" id="1123404"/>
    <lineage>
        <taxon>Bacteria</taxon>
        <taxon>Bacillati</taxon>
        <taxon>Bacillota</taxon>
        <taxon>Tissierellia</taxon>
        <taxon>Tissierellales</taxon>
        <taxon>Tissierellaceae</taxon>
        <taxon>Tissierella</taxon>
    </lineage>
</organism>
<dbReference type="Proteomes" id="UP000184114">
    <property type="component" value="Unassembled WGS sequence"/>
</dbReference>
<dbReference type="EMBL" id="FQTY01000007">
    <property type="protein sequence ID" value="SHE80817.1"/>
    <property type="molecule type" value="Genomic_DNA"/>
</dbReference>
<gene>
    <name evidence="2" type="ORF">SAMN02745784_01867</name>
</gene>
<accession>A0A1M4WI08</accession>
<dbReference type="AlphaFoldDB" id="A0A1M4WI08"/>
<protein>
    <submittedName>
        <fullName evidence="2">Uncharacterized protein</fullName>
    </submittedName>
</protein>